<dbReference type="PROSITE" id="PS51904">
    <property type="entry name" value="GLYCOSYL_HYDROL_F25_2"/>
    <property type="match status" value="1"/>
</dbReference>
<proteinExistence type="inferred from homology"/>
<keyword evidence="2" id="KW-0378">Hydrolase</keyword>
<dbReference type="RefSeq" id="WP_138647371.1">
    <property type="nucleotide sequence ID" value="NZ_VCKW01000130.1"/>
</dbReference>
<dbReference type="CDD" id="cd00599">
    <property type="entry name" value="GH25_muramidase"/>
    <property type="match status" value="1"/>
</dbReference>
<name>A0A5C4J835_9ACTN</name>
<evidence type="ECO:0000256" key="2">
    <source>
        <dbReference type="ARBA" id="ARBA00022801"/>
    </source>
</evidence>
<dbReference type="InterPro" id="IPR018077">
    <property type="entry name" value="Glyco_hydro_fam25_subgr"/>
</dbReference>
<dbReference type="Gene3D" id="3.20.20.80">
    <property type="entry name" value="Glycosidases"/>
    <property type="match status" value="1"/>
</dbReference>
<dbReference type="GO" id="GO:0016998">
    <property type="term" value="P:cell wall macromolecule catabolic process"/>
    <property type="evidence" value="ECO:0007669"/>
    <property type="project" value="InterPro"/>
</dbReference>
<evidence type="ECO:0000313" key="5">
    <source>
        <dbReference type="Proteomes" id="UP000309174"/>
    </source>
</evidence>
<dbReference type="GO" id="GO:0009253">
    <property type="term" value="P:peptidoglycan catabolic process"/>
    <property type="evidence" value="ECO:0007669"/>
    <property type="project" value="InterPro"/>
</dbReference>
<comment type="caution">
    <text evidence="4">The sequence shown here is derived from an EMBL/GenBank/DDBJ whole genome shotgun (WGS) entry which is preliminary data.</text>
</comment>
<dbReference type="AlphaFoldDB" id="A0A5C4J835"/>
<accession>A0A5C4J835</accession>
<dbReference type="EMBL" id="VCKW01000130">
    <property type="protein sequence ID" value="TMQ94547.1"/>
    <property type="molecule type" value="Genomic_DNA"/>
</dbReference>
<keyword evidence="5" id="KW-1185">Reference proteome</keyword>
<dbReference type="GO" id="GO:0016052">
    <property type="term" value="P:carbohydrate catabolic process"/>
    <property type="evidence" value="ECO:0007669"/>
    <property type="project" value="TreeGrafter"/>
</dbReference>
<evidence type="ECO:0000256" key="1">
    <source>
        <dbReference type="ARBA" id="ARBA00010646"/>
    </source>
</evidence>
<comment type="similarity">
    <text evidence="1">Belongs to the glycosyl hydrolase 25 family.</text>
</comment>
<gene>
    <name evidence="4" type="ORF">ETD83_23810</name>
</gene>
<dbReference type="Pfam" id="PF01183">
    <property type="entry name" value="Glyco_hydro_25"/>
    <property type="match status" value="1"/>
</dbReference>
<keyword evidence="3" id="KW-0326">Glycosidase</keyword>
<dbReference type="GO" id="GO:0003796">
    <property type="term" value="F:lysozyme activity"/>
    <property type="evidence" value="ECO:0007669"/>
    <property type="project" value="InterPro"/>
</dbReference>
<dbReference type="Proteomes" id="UP000309174">
    <property type="component" value="Unassembled WGS sequence"/>
</dbReference>
<sequence length="190" mass="21424">MLHGVDVSSHNPSFESEGLDFVIVKATEGRTYTNPARARQAEQARRDGCVVGFYHFLLGRRGLSLARIKAQARHFVENCGAADGDFLALDWETDPKGRLATSAQKDKFLREVKKLRPGHRLILYVNRDLWTRKGTGGHKADGLWIADYREAGDPLIKDKWLFHQYTSKPLDRNVADFKSKGALKKWASSA</sequence>
<dbReference type="InterPro" id="IPR002053">
    <property type="entry name" value="Glyco_hydro_25"/>
</dbReference>
<dbReference type="SUPFAM" id="SSF51445">
    <property type="entry name" value="(Trans)glycosidases"/>
    <property type="match status" value="1"/>
</dbReference>
<protein>
    <submittedName>
        <fullName evidence="4">Muramidase</fullName>
    </submittedName>
</protein>
<evidence type="ECO:0000256" key="3">
    <source>
        <dbReference type="ARBA" id="ARBA00023295"/>
    </source>
</evidence>
<evidence type="ECO:0000313" key="4">
    <source>
        <dbReference type="EMBL" id="TMQ94547.1"/>
    </source>
</evidence>
<dbReference type="InterPro" id="IPR017853">
    <property type="entry name" value="GH"/>
</dbReference>
<dbReference type="SMART" id="SM00641">
    <property type="entry name" value="Glyco_25"/>
    <property type="match status" value="1"/>
</dbReference>
<dbReference type="OrthoDB" id="287365at2"/>
<dbReference type="PANTHER" id="PTHR34135:SF2">
    <property type="entry name" value="LYSOZYME"/>
    <property type="match status" value="1"/>
</dbReference>
<organism evidence="4 5">
    <name type="scientific">Actinomadura soli</name>
    <dbReference type="NCBI Taxonomy" id="2508997"/>
    <lineage>
        <taxon>Bacteria</taxon>
        <taxon>Bacillati</taxon>
        <taxon>Actinomycetota</taxon>
        <taxon>Actinomycetes</taxon>
        <taxon>Streptosporangiales</taxon>
        <taxon>Thermomonosporaceae</taxon>
        <taxon>Actinomadura</taxon>
    </lineage>
</organism>
<reference evidence="4 5" key="1">
    <citation type="submission" date="2019-05" db="EMBL/GenBank/DDBJ databases">
        <title>Draft genome sequence of Actinomadura sp. 14C53.</title>
        <authorList>
            <person name="Saricaoglu S."/>
            <person name="Isik K."/>
        </authorList>
    </citation>
    <scope>NUCLEOTIDE SEQUENCE [LARGE SCALE GENOMIC DNA]</scope>
    <source>
        <strain evidence="4 5">14C53</strain>
    </source>
</reference>
<dbReference type="PANTHER" id="PTHR34135">
    <property type="entry name" value="LYSOZYME"/>
    <property type="match status" value="1"/>
</dbReference>